<dbReference type="eggNOG" id="COG1587">
    <property type="taxonomic scope" value="Bacteria"/>
</dbReference>
<dbReference type="HOGENOM" id="CLU_011276_10_0_5"/>
<sequence>MSDNPPPLVLLTRPRAQSERFARALDTRLPGVAVAIAPLMEVVPLPAPPEARTAPTMIFTSENAVPQAGAGQGRLAWCVGTRTQAAARAAGFRAHSVDGTANDLVARLAQDPPPGPIWHLHGVHVRGDVAKRLCRAGLDVREAAVYDQREMPPDATLDAALARDGVIAPVFSPRSAKLLAQAAEGADAARLTLVAISAAARDALPAAWQDRTILAETPDAAAILEAIARRIGT</sequence>
<dbReference type="Gene3D" id="3.40.50.10090">
    <property type="match status" value="2"/>
</dbReference>
<dbReference type="GO" id="GO:0033014">
    <property type="term" value="P:tetrapyrrole biosynthetic process"/>
    <property type="evidence" value="ECO:0007669"/>
    <property type="project" value="InterPro"/>
</dbReference>
<evidence type="ECO:0000313" key="3">
    <source>
        <dbReference type="Proteomes" id="UP000019593"/>
    </source>
</evidence>
<evidence type="ECO:0000259" key="1">
    <source>
        <dbReference type="Pfam" id="PF02602"/>
    </source>
</evidence>
<dbReference type="KEGG" id="red:roselon_01375"/>
<organism evidence="2 3">
    <name type="scientific">Roseicyclus elongatus DSM 19469</name>
    <dbReference type="NCBI Taxonomy" id="1294273"/>
    <lineage>
        <taxon>Bacteria</taxon>
        <taxon>Pseudomonadati</taxon>
        <taxon>Pseudomonadota</taxon>
        <taxon>Alphaproteobacteria</taxon>
        <taxon>Rhodobacterales</taxon>
        <taxon>Roseobacteraceae</taxon>
        <taxon>Roseicyclus</taxon>
    </lineage>
</organism>
<keyword evidence="3" id="KW-1185">Reference proteome</keyword>
<dbReference type="Pfam" id="PF02602">
    <property type="entry name" value="HEM4"/>
    <property type="match status" value="1"/>
</dbReference>
<dbReference type="RefSeq" id="WP_025311611.1">
    <property type="nucleotide sequence ID" value="NZ_CP004372.1"/>
</dbReference>
<dbReference type="STRING" id="1294273.roselon_01375"/>
<dbReference type="OrthoDB" id="7204250at2"/>
<dbReference type="AlphaFoldDB" id="W8S0S5"/>
<dbReference type="PATRIC" id="fig|1294273.3.peg.1351"/>
<name>W8S0S5_9RHOB</name>
<evidence type="ECO:0000313" key="2">
    <source>
        <dbReference type="EMBL" id="AHM03762.1"/>
    </source>
</evidence>
<dbReference type="CDD" id="cd06578">
    <property type="entry name" value="HemD"/>
    <property type="match status" value="1"/>
</dbReference>
<dbReference type="InterPro" id="IPR036108">
    <property type="entry name" value="4pyrrol_syn_uPrphyn_synt_sf"/>
</dbReference>
<keyword evidence="2" id="KW-0456">Lyase</keyword>
<proteinExistence type="predicted"/>
<accession>W8S0S5</accession>
<feature type="domain" description="Tetrapyrrole biosynthesis uroporphyrinogen III synthase" evidence="1">
    <location>
        <begin position="31"/>
        <end position="224"/>
    </location>
</feature>
<dbReference type="Proteomes" id="UP000019593">
    <property type="component" value="Chromosome"/>
</dbReference>
<reference evidence="2 3" key="1">
    <citation type="submission" date="2013-03" db="EMBL/GenBank/DDBJ databases">
        <authorList>
            <person name="Fiebig A."/>
            <person name="Goeker M."/>
            <person name="Klenk H.-P.P."/>
        </authorList>
    </citation>
    <scope>NUCLEOTIDE SEQUENCE [LARGE SCALE GENOMIC DNA]</scope>
    <source>
        <strain evidence="3">DSM 19469</strain>
    </source>
</reference>
<dbReference type="SUPFAM" id="SSF69618">
    <property type="entry name" value="HemD-like"/>
    <property type="match status" value="1"/>
</dbReference>
<protein>
    <submittedName>
        <fullName evidence="2">Uroporphyrinogen-III synthase</fullName>
        <ecNumber evidence="2">4.2.1.75</ecNumber>
    </submittedName>
</protein>
<dbReference type="GO" id="GO:0004852">
    <property type="term" value="F:uroporphyrinogen-III synthase activity"/>
    <property type="evidence" value="ECO:0007669"/>
    <property type="project" value="UniProtKB-EC"/>
</dbReference>
<gene>
    <name evidence="2" type="ORF">roselon_01375</name>
</gene>
<dbReference type="EC" id="4.2.1.75" evidence="2"/>
<dbReference type="EMBL" id="CP004372">
    <property type="protein sequence ID" value="AHM03762.1"/>
    <property type="molecule type" value="Genomic_DNA"/>
</dbReference>
<dbReference type="InterPro" id="IPR003754">
    <property type="entry name" value="4pyrrol_synth_uPrphyn_synth"/>
</dbReference>